<dbReference type="EMBL" id="PVEP01000005">
    <property type="protein sequence ID" value="PQV56405.1"/>
    <property type="molecule type" value="Genomic_DNA"/>
</dbReference>
<name>A0A2S8S6I7_9RHOB</name>
<keyword evidence="2" id="KW-1185">Reference proteome</keyword>
<gene>
    <name evidence="1" type="ORF">LX70_02671</name>
</gene>
<accession>A0A2S8S6I7</accession>
<dbReference type="AlphaFoldDB" id="A0A2S8S6I7"/>
<reference evidence="1 2" key="1">
    <citation type="submission" date="2018-02" db="EMBL/GenBank/DDBJ databases">
        <title>Genomic Encyclopedia of Archaeal and Bacterial Type Strains, Phase II (KMG-II): from individual species to whole genera.</title>
        <authorList>
            <person name="Goeker M."/>
        </authorList>
    </citation>
    <scope>NUCLEOTIDE SEQUENCE [LARGE SCALE GENOMIC DNA]</scope>
    <source>
        <strain evidence="1 2">DSM 18921</strain>
    </source>
</reference>
<proteinExistence type="predicted"/>
<comment type="caution">
    <text evidence="1">The sequence shown here is derived from an EMBL/GenBank/DDBJ whole genome shotgun (WGS) entry which is preliminary data.</text>
</comment>
<dbReference type="Proteomes" id="UP000238338">
    <property type="component" value="Unassembled WGS sequence"/>
</dbReference>
<dbReference type="InterPro" id="IPR009752">
    <property type="entry name" value="Phage_Mu_GpJ"/>
</dbReference>
<protein>
    <submittedName>
        <fullName evidence="1">Phage gp36-like protein</fullName>
    </submittedName>
</protein>
<evidence type="ECO:0000313" key="2">
    <source>
        <dbReference type="Proteomes" id="UP000238338"/>
    </source>
</evidence>
<dbReference type="RefSeq" id="WP_105515248.1">
    <property type="nucleotide sequence ID" value="NZ_PVEP01000005.1"/>
</dbReference>
<dbReference type="OrthoDB" id="9812088at2"/>
<organism evidence="1 2">
    <name type="scientific">Albidovulum denitrificans</name>
    <dbReference type="NCBI Taxonomy" id="404881"/>
    <lineage>
        <taxon>Bacteria</taxon>
        <taxon>Pseudomonadati</taxon>
        <taxon>Pseudomonadota</taxon>
        <taxon>Alphaproteobacteria</taxon>
        <taxon>Rhodobacterales</taxon>
        <taxon>Paracoccaceae</taxon>
        <taxon>Albidovulum</taxon>
    </lineage>
</organism>
<sequence>MPYTTLADLTARFGDRMLVALTDRGEMSTGAIDTSVVDKAIADADAVIDGYVAGRYQTPVTPVPAILGDIAGSIVIWKLHVGAPDPKVEADYKEALRALRDIAAGVITLASAGTPSVEKGGSGVQVTDRERPFTADNLKGFI</sequence>
<evidence type="ECO:0000313" key="1">
    <source>
        <dbReference type="EMBL" id="PQV56405.1"/>
    </source>
</evidence>
<dbReference type="Pfam" id="PF07030">
    <property type="entry name" value="Phage_Mu_Gp36"/>
    <property type="match status" value="1"/>
</dbReference>